<dbReference type="OrthoDB" id="378654at2"/>
<dbReference type="AlphaFoldDB" id="A0A1D9GKR6"/>
<dbReference type="EMBL" id="CP017715">
    <property type="protein sequence ID" value="AOY88228.1"/>
    <property type="molecule type" value="Genomic_DNA"/>
</dbReference>
<keyword evidence="2" id="KW-1185">Reference proteome</keyword>
<proteinExistence type="predicted"/>
<reference evidence="1 2" key="1">
    <citation type="submission" date="2016-10" db="EMBL/GenBank/DDBJ databases">
        <title>Marinobacter salinus sp. nov., a moderately halophilic bacterium isolated from a tidal flat environment.</title>
        <authorList>
            <person name="Park S.-J."/>
        </authorList>
    </citation>
    <scope>NUCLEOTIDE SEQUENCE [LARGE SCALE GENOMIC DNA]</scope>
    <source>
        <strain evidence="1 2">Hb8</strain>
    </source>
</reference>
<evidence type="ECO:0000313" key="1">
    <source>
        <dbReference type="EMBL" id="AOY88228.1"/>
    </source>
</evidence>
<name>A0A1D9GKR6_9GAMM</name>
<dbReference type="RefSeq" id="WP_070968583.1">
    <property type="nucleotide sequence ID" value="NZ_CP017715.1"/>
</dbReference>
<dbReference type="Pfam" id="PF08907">
    <property type="entry name" value="DUF1853"/>
    <property type="match status" value="1"/>
</dbReference>
<gene>
    <name evidence="1" type="ORF">BKP64_08650</name>
</gene>
<evidence type="ECO:0008006" key="3">
    <source>
        <dbReference type="Google" id="ProtNLM"/>
    </source>
</evidence>
<protein>
    <recommendedName>
        <fullName evidence="3">Cobalt chelatase</fullName>
    </recommendedName>
</protein>
<dbReference type="Proteomes" id="UP000177445">
    <property type="component" value="Chromosome"/>
</dbReference>
<dbReference type="STRING" id="1874317.BKP64_08650"/>
<dbReference type="InterPro" id="IPR015003">
    <property type="entry name" value="DUF1853"/>
</dbReference>
<accession>A0A1D9GKR6</accession>
<evidence type="ECO:0000313" key="2">
    <source>
        <dbReference type="Proteomes" id="UP000177445"/>
    </source>
</evidence>
<organism evidence="1 2">
    <name type="scientific">Marinobacter salinus</name>
    <dbReference type="NCBI Taxonomy" id="1874317"/>
    <lineage>
        <taxon>Bacteria</taxon>
        <taxon>Pseudomonadati</taxon>
        <taxon>Pseudomonadota</taxon>
        <taxon>Gammaproteobacteria</taxon>
        <taxon>Pseudomonadales</taxon>
        <taxon>Marinobacteraceae</taxon>
        <taxon>Marinobacter</taxon>
    </lineage>
</organism>
<sequence length="302" mass="34579">MDASTPTKKILSFSCPAVRHLAWLCMAPQLISSSSLFEPGRYLPPDYLDTLQAWDRNPESAPRLLREPPQRRLGFYFERLYEVLLSDLLGWDILLKNAQIQSNGRTLGELDFIAHNPIDDRIEHHEIAIKYYLGVPRGSHEALWYGPNARDRLDLKSDRLINHQSRRTHQPETLELLKRHGIAGPITARVFMPGYLFYPLNEPISAPGSAPSNHLYGWWAYASEVTKADTASWVLLQKPHWVGPWHQSEAPQPQESTQALTMIDHDQIPRLFAELAYDRASDTWCEQRRLFIVPGSWPAGAK</sequence>
<dbReference type="KEGG" id="msq:BKP64_08650"/>